<feature type="region of interest" description="Disordered" evidence="1">
    <location>
        <begin position="110"/>
        <end position="145"/>
    </location>
</feature>
<dbReference type="Proteomes" id="UP001652680">
    <property type="component" value="Unassembled WGS sequence"/>
</dbReference>
<dbReference type="EnsemblMetazoa" id="XM_017113586.1">
    <property type="protein sequence ID" value="XP_016969075.1"/>
    <property type="gene ID" value="LOC108037106"/>
</dbReference>
<dbReference type="OrthoDB" id="7850102at2759"/>
<dbReference type="RefSeq" id="XP_016969075.1">
    <property type="nucleotide sequence ID" value="XM_017113586.1"/>
</dbReference>
<protein>
    <submittedName>
        <fullName evidence="4 5">Uncharacterized protein LOC108037106</fullName>
    </submittedName>
</protein>
<evidence type="ECO:0000313" key="5">
    <source>
        <dbReference type="RefSeq" id="XP_016969075.1"/>
    </source>
</evidence>
<reference evidence="4 5" key="2">
    <citation type="submission" date="2025-04" db="UniProtKB">
        <authorList>
            <consortium name="RefSeq"/>
        </authorList>
    </citation>
    <scope>IDENTIFICATION</scope>
</reference>
<evidence type="ECO:0000313" key="4">
    <source>
        <dbReference type="RefSeq" id="XP_016969074.1"/>
    </source>
</evidence>
<evidence type="ECO:0000313" key="2">
    <source>
        <dbReference type="EnsemblMetazoa" id="XP_016969074.1"/>
    </source>
</evidence>
<evidence type="ECO:0000256" key="1">
    <source>
        <dbReference type="SAM" id="MobiDB-lite"/>
    </source>
</evidence>
<accession>A0A6P4DU78</accession>
<gene>
    <name evidence="4 5" type="primary">LOC108037106</name>
    <name evidence="2" type="synonym">108037106</name>
</gene>
<evidence type="ECO:0000313" key="3">
    <source>
        <dbReference type="Proteomes" id="UP001652680"/>
    </source>
</evidence>
<dbReference type="GeneID" id="108037106"/>
<reference evidence="2" key="3">
    <citation type="submission" date="2025-05" db="UniProtKB">
        <authorList>
            <consortium name="EnsemblMetazoa"/>
        </authorList>
    </citation>
    <scope>IDENTIFICATION</scope>
</reference>
<dbReference type="RefSeq" id="XP_016969074.1">
    <property type="nucleotide sequence ID" value="XM_017113585.1"/>
</dbReference>
<name>A0A6P4DU78_DRORH</name>
<feature type="compositionally biased region" description="Polar residues" evidence="1">
    <location>
        <begin position="110"/>
        <end position="123"/>
    </location>
</feature>
<organism evidence="5">
    <name type="scientific">Drosophila rhopaloa</name>
    <name type="common">Fruit fly</name>
    <dbReference type="NCBI Taxonomy" id="1041015"/>
    <lineage>
        <taxon>Eukaryota</taxon>
        <taxon>Metazoa</taxon>
        <taxon>Ecdysozoa</taxon>
        <taxon>Arthropoda</taxon>
        <taxon>Hexapoda</taxon>
        <taxon>Insecta</taxon>
        <taxon>Pterygota</taxon>
        <taxon>Neoptera</taxon>
        <taxon>Endopterygota</taxon>
        <taxon>Diptera</taxon>
        <taxon>Brachycera</taxon>
        <taxon>Muscomorpha</taxon>
        <taxon>Ephydroidea</taxon>
        <taxon>Drosophilidae</taxon>
        <taxon>Drosophila</taxon>
        <taxon>Sophophora</taxon>
    </lineage>
</organism>
<keyword evidence="3" id="KW-1185">Reference proteome</keyword>
<feature type="region of interest" description="Disordered" evidence="1">
    <location>
        <begin position="310"/>
        <end position="335"/>
    </location>
</feature>
<dbReference type="AlphaFoldDB" id="A0A6P4DU78"/>
<feature type="compositionally biased region" description="Polar residues" evidence="1">
    <location>
        <begin position="130"/>
        <end position="145"/>
    </location>
</feature>
<dbReference type="OMA" id="DATTEWT"/>
<dbReference type="EnsemblMetazoa" id="XM_017113585.2">
    <property type="protein sequence ID" value="XP_016969074.1"/>
    <property type="gene ID" value="LOC108037106"/>
</dbReference>
<sequence>MAMTEPSEELLDRHFRQQVASYKDVDQSRANQSDRLIIAKWMKVFERTPLSQKLARNGLMLLMHGHLKDFGYLKEPFADVRNCSRNLNDILDEYRGESCKGASLQDKINSSSSVKTTNRVSETQAKEQQRSSTLSRTASFKRTSSHILRPRKLDPILEVTEPSEKERTTSSFASLVTVIRKEDSRSNSSQDPLNETCLKCVQEAKRQSVKQRIQALEEELSKDKRATLSTRSLENVRKYYRKSSSSDEDSASNMQPEYCPVKSEIADGSKPKSQEQLKRITNVINQVTRRSSAVNSLKNCFEEMAERLRNSSDGENGLPVPKTMNPPPVPPRNYRSCQEDASTLMPRKTGGQSLPPNFFKDKTVQDLLTRREELRVQCLQYYKSDGTLKDLKDMPAPRNDTKEAELRANGLIVGSYRALERLKRWRGKPKQLKFFKTCFRGCGLEYSGKLQALDRRFEQVALKWQRQKMLVCRRNTWRRYRRNMLAKKPSPTIADLLQMRHQLELQEELQRERMVHLAKIIELCRTHCSGVIRSDVLQKMLSRLDEEYAQLSGDLSSLFRQKEQLFQ</sequence>
<reference evidence="3" key="1">
    <citation type="journal article" date="2021" name="Elife">
        <title>Highly contiguous assemblies of 101 drosophilid genomes.</title>
        <authorList>
            <person name="Kim B.Y."/>
            <person name="Wang J.R."/>
            <person name="Miller D.E."/>
            <person name="Barmina O."/>
            <person name="Delaney E."/>
            <person name="Thompson A."/>
            <person name="Comeault A.A."/>
            <person name="Peede D."/>
            <person name="D'Agostino E.R."/>
            <person name="Pelaez J."/>
            <person name="Aguilar J.M."/>
            <person name="Haji D."/>
            <person name="Matsunaga T."/>
            <person name="Armstrong E.E."/>
            <person name="Zych M."/>
            <person name="Ogawa Y."/>
            <person name="Stamenkovic-Radak M."/>
            <person name="Jelic M."/>
            <person name="Veselinovic M.S."/>
            <person name="Tanaskovic M."/>
            <person name="Eric P."/>
            <person name="Gao J.J."/>
            <person name="Katoh T.K."/>
            <person name="Toda M.J."/>
            <person name="Watabe H."/>
            <person name="Watada M."/>
            <person name="Davis J.S."/>
            <person name="Moyle L.C."/>
            <person name="Manoli G."/>
            <person name="Bertolini E."/>
            <person name="Kostal V."/>
            <person name="Hawley R.S."/>
            <person name="Takahashi A."/>
            <person name="Jones C.D."/>
            <person name="Price D.K."/>
            <person name="Whiteman N."/>
            <person name="Kopp A."/>
            <person name="Matute D.R."/>
            <person name="Petrov D.A."/>
        </authorList>
    </citation>
    <scope>NUCLEOTIDE SEQUENCE [LARGE SCALE GENOMIC DNA]</scope>
</reference>
<proteinExistence type="predicted"/>